<dbReference type="AlphaFoldDB" id="A0AAV9BEZ6"/>
<gene>
    <name evidence="2" type="ORF">QJS04_geneDACA016105</name>
</gene>
<name>A0AAV9BEZ6_ACOGR</name>
<comment type="caution">
    <text evidence="2">The sequence shown here is derived from an EMBL/GenBank/DDBJ whole genome shotgun (WGS) entry which is preliminary data.</text>
</comment>
<proteinExistence type="predicted"/>
<feature type="region of interest" description="Disordered" evidence="1">
    <location>
        <begin position="69"/>
        <end position="100"/>
    </location>
</feature>
<organism evidence="2 3">
    <name type="scientific">Acorus gramineus</name>
    <name type="common">Dwarf sweet flag</name>
    <dbReference type="NCBI Taxonomy" id="55184"/>
    <lineage>
        <taxon>Eukaryota</taxon>
        <taxon>Viridiplantae</taxon>
        <taxon>Streptophyta</taxon>
        <taxon>Embryophyta</taxon>
        <taxon>Tracheophyta</taxon>
        <taxon>Spermatophyta</taxon>
        <taxon>Magnoliopsida</taxon>
        <taxon>Liliopsida</taxon>
        <taxon>Acoraceae</taxon>
        <taxon>Acorus</taxon>
    </lineage>
</organism>
<reference evidence="2" key="1">
    <citation type="journal article" date="2023" name="Nat. Commun.">
        <title>Diploid and tetraploid genomes of Acorus and the evolution of monocots.</title>
        <authorList>
            <person name="Ma L."/>
            <person name="Liu K.W."/>
            <person name="Li Z."/>
            <person name="Hsiao Y.Y."/>
            <person name="Qi Y."/>
            <person name="Fu T."/>
            <person name="Tang G.D."/>
            <person name="Zhang D."/>
            <person name="Sun W.H."/>
            <person name="Liu D.K."/>
            <person name="Li Y."/>
            <person name="Chen G.Z."/>
            <person name="Liu X.D."/>
            <person name="Liao X.Y."/>
            <person name="Jiang Y.T."/>
            <person name="Yu X."/>
            <person name="Hao Y."/>
            <person name="Huang J."/>
            <person name="Zhao X.W."/>
            <person name="Ke S."/>
            <person name="Chen Y.Y."/>
            <person name="Wu W.L."/>
            <person name="Hsu J.L."/>
            <person name="Lin Y.F."/>
            <person name="Huang M.D."/>
            <person name="Li C.Y."/>
            <person name="Huang L."/>
            <person name="Wang Z.W."/>
            <person name="Zhao X."/>
            <person name="Zhong W.Y."/>
            <person name="Peng D.H."/>
            <person name="Ahmad S."/>
            <person name="Lan S."/>
            <person name="Zhang J.S."/>
            <person name="Tsai W.C."/>
            <person name="Van de Peer Y."/>
            <person name="Liu Z.J."/>
        </authorList>
    </citation>
    <scope>NUCLEOTIDE SEQUENCE</scope>
    <source>
        <strain evidence="2">SCP</strain>
    </source>
</reference>
<evidence type="ECO:0000256" key="1">
    <source>
        <dbReference type="SAM" id="MobiDB-lite"/>
    </source>
</evidence>
<reference evidence="2" key="2">
    <citation type="submission" date="2023-06" db="EMBL/GenBank/DDBJ databases">
        <authorList>
            <person name="Ma L."/>
            <person name="Liu K.-W."/>
            <person name="Li Z."/>
            <person name="Hsiao Y.-Y."/>
            <person name="Qi Y."/>
            <person name="Fu T."/>
            <person name="Tang G."/>
            <person name="Zhang D."/>
            <person name="Sun W.-H."/>
            <person name="Liu D.-K."/>
            <person name="Li Y."/>
            <person name="Chen G.-Z."/>
            <person name="Liu X.-D."/>
            <person name="Liao X.-Y."/>
            <person name="Jiang Y.-T."/>
            <person name="Yu X."/>
            <person name="Hao Y."/>
            <person name="Huang J."/>
            <person name="Zhao X.-W."/>
            <person name="Ke S."/>
            <person name="Chen Y.-Y."/>
            <person name="Wu W.-L."/>
            <person name="Hsu J.-L."/>
            <person name="Lin Y.-F."/>
            <person name="Huang M.-D."/>
            <person name="Li C.-Y."/>
            <person name="Huang L."/>
            <person name="Wang Z.-W."/>
            <person name="Zhao X."/>
            <person name="Zhong W.-Y."/>
            <person name="Peng D.-H."/>
            <person name="Ahmad S."/>
            <person name="Lan S."/>
            <person name="Zhang J.-S."/>
            <person name="Tsai W.-C."/>
            <person name="Van De Peer Y."/>
            <person name="Liu Z.-J."/>
        </authorList>
    </citation>
    <scope>NUCLEOTIDE SEQUENCE</scope>
    <source>
        <strain evidence="2">SCP</strain>
        <tissue evidence="2">Leaves</tissue>
    </source>
</reference>
<feature type="compositionally biased region" description="Basic residues" evidence="1">
    <location>
        <begin position="89"/>
        <end position="100"/>
    </location>
</feature>
<keyword evidence="3" id="KW-1185">Reference proteome</keyword>
<sequence>MTVIRSKYLPCMKRNLKFTFSSLKKNKNSLSLSLSLSESIKYYYSSLPVSTLYVHPVFVSLRSVGPNPPTTCTTHDTPYPNPMDGHDLFKRKKKKKKRRI</sequence>
<evidence type="ECO:0000313" key="2">
    <source>
        <dbReference type="EMBL" id="KAK1275011.1"/>
    </source>
</evidence>
<protein>
    <submittedName>
        <fullName evidence="2">Uncharacterized protein</fullName>
    </submittedName>
</protein>
<accession>A0AAV9BEZ6</accession>
<dbReference type="Proteomes" id="UP001179952">
    <property type="component" value="Unassembled WGS sequence"/>
</dbReference>
<dbReference type="EMBL" id="JAUJYN010000003">
    <property type="protein sequence ID" value="KAK1275011.1"/>
    <property type="molecule type" value="Genomic_DNA"/>
</dbReference>
<evidence type="ECO:0000313" key="3">
    <source>
        <dbReference type="Proteomes" id="UP001179952"/>
    </source>
</evidence>